<dbReference type="Proteomes" id="UP000184432">
    <property type="component" value="Unassembled WGS sequence"/>
</dbReference>
<keyword evidence="2" id="KW-1185">Reference proteome</keyword>
<accession>A0A1M6JFG0</accession>
<evidence type="ECO:0000313" key="2">
    <source>
        <dbReference type="Proteomes" id="UP000184432"/>
    </source>
</evidence>
<proteinExistence type="predicted"/>
<organism evidence="1 2">
    <name type="scientific">Aquimarina spongiae</name>
    <dbReference type="NCBI Taxonomy" id="570521"/>
    <lineage>
        <taxon>Bacteria</taxon>
        <taxon>Pseudomonadati</taxon>
        <taxon>Bacteroidota</taxon>
        <taxon>Flavobacteriia</taxon>
        <taxon>Flavobacteriales</taxon>
        <taxon>Flavobacteriaceae</taxon>
        <taxon>Aquimarina</taxon>
    </lineage>
</organism>
<name>A0A1M6JFG0_9FLAO</name>
<dbReference type="EMBL" id="FQYP01000009">
    <property type="protein sequence ID" value="SHJ45446.1"/>
    <property type="molecule type" value="Genomic_DNA"/>
</dbReference>
<sequence>MLLLGKTAYRFTAGGSGGGGTKTPLEIDLGLITIAGDFPTDDDIANAINQHPTPINVTSDRLVIFSFEYQKEIVN</sequence>
<protein>
    <submittedName>
        <fullName evidence="1">Uncharacterized protein</fullName>
    </submittedName>
</protein>
<dbReference type="AlphaFoldDB" id="A0A1M6JFG0"/>
<gene>
    <name evidence="1" type="ORF">SAMN04488508_10941</name>
</gene>
<reference evidence="2" key="1">
    <citation type="submission" date="2016-11" db="EMBL/GenBank/DDBJ databases">
        <authorList>
            <person name="Varghese N."/>
            <person name="Submissions S."/>
        </authorList>
    </citation>
    <scope>NUCLEOTIDE SEQUENCE [LARGE SCALE GENOMIC DNA]</scope>
    <source>
        <strain evidence="2">DSM 22623</strain>
    </source>
</reference>
<dbReference type="STRING" id="570521.SAMN04488508_10941"/>
<dbReference type="RefSeq" id="WP_073319709.1">
    <property type="nucleotide sequence ID" value="NZ_FQYP01000009.1"/>
</dbReference>
<evidence type="ECO:0000313" key="1">
    <source>
        <dbReference type="EMBL" id="SHJ45446.1"/>
    </source>
</evidence>